<evidence type="ECO:0000256" key="9">
    <source>
        <dbReference type="ARBA" id="ARBA00049893"/>
    </source>
</evidence>
<evidence type="ECO:0000256" key="7">
    <source>
        <dbReference type="ARBA" id="ARBA00047989"/>
    </source>
</evidence>
<dbReference type="RefSeq" id="WP_198914358.1">
    <property type="nucleotide sequence ID" value="NZ_JAEKPD010000001.1"/>
</dbReference>
<accession>A0A934MCE6</accession>
<dbReference type="PANTHER" id="PTHR30616">
    <property type="entry name" value="UNCHARACTERIZED PROTEIN YFIH"/>
    <property type="match status" value="1"/>
</dbReference>
<dbReference type="GO" id="GO:0016787">
    <property type="term" value="F:hydrolase activity"/>
    <property type="evidence" value="ECO:0007669"/>
    <property type="project" value="UniProtKB-KW"/>
</dbReference>
<comment type="catalytic activity">
    <reaction evidence="1">
        <text>inosine + phosphate = alpha-D-ribose 1-phosphate + hypoxanthine</text>
        <dbReference type="Rhea" id="RHEA:27646"/>
        <dbReference type="ChEBI" id="CHEBI:17368"/>
        <dbReference type="ChEBI" id="CHEBI:17596"/>
        <dbReference type="ChEBI" id="CHEBI:43474"/>
        <dbReference type="ChEBI" id="CHEBI:57720"/>
        <dbReference type="EC" id="2.4.2.1"/>
    </reaction>
    <physiologicalReaction direction="left-to-right" evidence="1">
        <dbReference type="Rhea" id="RHEA:27647"/>
    </physiologicalReaction>
</comment>
<name>A0A934MCE6_9RHOB</name>
<evidence type="ECO:0000256" key="4">
    <source>
        <dbReference type="ARBA" id="ARBA00022723"/>
    </source>
</evidence>
<protein>
    <recommendedName>
        <fullName evidence="10">Purine nucleoside phosphorylase</fullName>
    </recommendedName>
</protein>
<dbReference type="Pfam" id="PF02578">
    <property type="entry name" value="Cu-oxidase_4"/>
    <property type="match status" value="1"/>
</dbReference>
<organism evidence="11 12">
    <name type="scientific">Palleronia pontilimi</name>
    <dbReference type="NCBI Taxonomy" id="1964209"/>
    <lineage>
        <taxon>Bacteria</taxon>
        <taxon>Pseudomonadati</taxon>
        <taxon>Pseudomonadota</taxon>
        <taxon>Alphaproteobacteria</taxon>
        <taxon>Rhodobacterales</taxon>
        <taxon>Roseobacteraceae</taxon>
        <taxon>Palleronia</taxon>
    </lineage>
</organism>
<dbReference type="InterPro" id="IPR011324">
    <property type="entry name" value="Cytotoxic_necrot_fac-like_cat"/>
</dbReference>
<dbReference type="EMBL" id="JAEKPD010000001">
    <property type="protein sequence ID" value="MBJ3761176.1"/>
    <property type="molecule type" value="Genomic_DNA"/>
</dbReference>
<evidence type="ECO:0000313" key="11">
    <source>
        <dbReference type="EMBL" id="MBJ3761176.1"/>
    </source>
</evidence>
<dbReference type="Proteomes" id="UP000642488">
    <property type="component" value="Unassembled WGS sequence"/>
</dbReference>
<evidence type="ECO:0000256" key="8">
    <source>
        <dbReference type="ARBA" id="ARBA00048968"/>
    </source>
</evidence>
<comment type="similarity">
    <text evidence="2 10">Belongs to the purine nucleoside phosphorylase YfiH/LACC1 family.</text>
</comment>
<keyword evidence="6" id="KW-0862">Zinc</keyword>
<gene>
    <name evidence="11" type="primary">pgeF</name>
    <name evidence="11" type="ORF">ILP92_00230</name>
</gene>
<comment type="caution">
    <text evidence="11">The sequence shown here is derived from an EMBL/GenBank/DDBJ whole genome shotgun (WGS) entry which is preliminary data.</text>
</comment>
<comment type="catalytic activity">
    <reaction evidence="8">
        <text>adenosine + phosphate = alpha-D-ribose 1-phosphate + adenine</text>
        <dbReference type="Rhea" id="RHEA:27642"/>
        <dbReference type="ChEBI" id="CHEBI:16335"/>
        <dbReference type="ChEBI" id="CHEBI:16708"/>
        <dbReference type="ChEBI" id="CHEBI:43474"/>
        <dbReference type="ChEBI" id="CHEBI:57720"/>
        <dbReference type="EC" id="2.4.2.1"/>
    </reaction>
    <physiologicalReaction direction="left-to-right" evidence="8">
        <dbReference type="Rhea" id="RHEA:27643"/>
    </physiologicalReaction>
</comment>
<sequence length="251" mass="27068">MTLEILTTDTLSPFRHGFFTRRGGASSGVFSGLNCGYGSSDQHDIVRINRARAAGALDVTEDDLNGVHQVHSADVVVVDGHHDDGHRADALVTGQRGQALSVLTADCMPVLFADPKSGIVGAAHAGWRGALSGVLEATLDAMESLGAARRDIRAVIGPCISQGSYEVGPELMDEVTIDDPQAARFFAQGDGDRLQFDLPGYGLHRLRQSGVGEAEWTRHCTYSDADRFYSYRRSVHRQEADYGRLIAAIRA</sequence>
<evidence type="ECO:0000256" key="1">
    <source>
        <dbReference type="ARBA" id="ARBA00000553"/>
    </source>
</evidence>
<dbReference type="PANTHER" id="PTHR30616:SF2">
    <property type="entry name" value="PURINE NUCLEOSIDE PHOSPHORYLASE LACC1"/>
    <property type="match status" value="1"/>
</dbReference>
<comment type="catalytic activity">
    <reaction evidence="9">
        <text>S-methyl-5'-thioadenosine + phosphate = 5-(methylsulfanyl)-alpha-D-ribose 1-phosphate + adenine</text>
        <dbReference type="Rhea" id="RHEA:11852"/>
        <dbReference type="ChEBI" id="CHEBI:16708"/>
        <dbReference type="ChEBI" id="CHEBI:17509"/>
        <dbReference type="ChEBI" id="CHEBI:43474"/>
        <dbReference type="ChEBI" id="CHEBI:58533"/>
        <dbReference type="EC" id="2.4.2.28"/>
    </reaction>
    <physiologicalReaction direction="left-to-right" evidence="9">
        <dbReference type="Rhea" id="RHEA:11853"/>
    </physiologicalReaction>
</comment>
<dbReference type="SUPFAM" id="SSF64438">
    <property type="entry name" value="CNF1/YfiH-like putative cysteine hydrolases"/>
    <property type="match status" value="1"/>
</dbReference>
<evidence type="ECO:0000256" key="5">
    <source>
        <dbReference type="ARBA" id="ARBA00022801"/>
    </source>
</evidence>
<evidence type="ECO:0000256" key="10">
    <source>
        <dbReference type="RuleBase" id="RU361274"/>
    </source>
</evidence>
<dbReference type="InterPro" id="IPR038371">
    <property type="entry name" value="Cu_polyphenol_OxRdtase_sf"/>
</dbReference>
<dbReference type="CDD" id="cd16833">
    <property type="entry name" value="YfiH"/>
    <property type="match status" value="1"/>
</dbReference>
<evidence type="ECO:0000256" key="2">
    <source>
        <dbReference type="ARBA" id="ARBA00007353"/>
    </source>
</evidence>
<evidence type="ECO:0000313" key="12">
    <source>
        <dbReference type="Proteomes" id="UP000642488"/>
    </source>
</evidence>
<comment type="catalytic activity">
    <reaction evidence="7">
        <text>adenosine + H2O + H(+) = inosine + NH4(+)</text>
        <dbReference type="Rhea" id="RHEA:24408"/>
        <dbReference type="ChEBI" id="CHEBI:15377"/>
        <dbReference type="ChEBI" id="CHEBI:15378"/>
        <dbReference type="ChEBI" id="CHEBI:16335"/>
        <dbReference type="ChEBI" id="CHEBI:17596"/>
        <dbReference type="ChEBI" id="CHEBI:28938"/>
        <dbReference type="EC" id="3.5.4.4"/>
    </reaction>
    <physiologicalReaction direction="left-to-right" evidence="7">
        <dbReference type="Rhea" id="RHEA:24409"/>
    </physiologicalReaction>
</comment>
<keyword evidence="5" id="KW-0378">Hydrolase</keyword>
<evidence type="ECO:0000256" key="3">
    <source>
        <dbReference type="ARBA" id="ARBA00022679"/>
    </source>
</evidence>
<keyword evidence="3" id="KW-0808">Transferase</keyword>
<reference evidence="11" key="1">
    <citation type="submission" date="2020-12" db="EMBL/GenBank/DDBJ databases">
        <title>Bacterial taxonomy.</title>
        <authorList>
            <person name="Pan X."/>
        </authorList>
    </citation>
    <scope>NUCLEOTIDE SEQUENCE</scope>
    <source>
        <strain evidence="11">KCTC 52957</strain>
    </source>
</reference>
<dbReference type="GO" id="GO:0017061">
    <property type="term" value="F:S-methyl-5-thioadenosine phosphorylase activity"/>
    <property type="evidence" value="ECO:0007669"/>
    <property type="project" value="UniProtKB-EC"/>
</dbReference>
<dbReference type="Gene3D" id="3.60.140.10">
    <property type="entry name" value="CNF1/YfiH-like putative cysteine hydrolases"/>
    <property type="match status" value="1"/>
</dbReference>
<evidence type="ECO:0000256" key="6">
    <source>
        <dbReference type="ARBA" id="ARBA00022833"/>
    </source>
</evidence>
<dbReference type="NCBIfam" id="TIGR00726">
    <property type="entry name" value="peptidoglycan editing factor PgeF"/>
    <property type="match status" value="1"/>
</dbReference>
<proteinExistence type="inferred from homology"/>
<dbReference type="InterPro" id="IPR003730">
    <property type="entry name" value="Cu_polyphenol_OxRdtase"/>
</dbReference>
<dbReference type="GO" id="GO:0005507">
    <property type="term" value="F:copper ion binding"/>
    <property type="evidence" value="ECO:0007669"/>
    <property type="project" value="TreeGrafter"/>
</dbReference>
<dbReference type="AlphaFoldDB" id="A0A934MCE6"/>
<keyword evidence="12" id="KW-1185">Reference proteome</keyword>
<keyword evidence="4" id="KW-0479">Metal-binding</keyword>